<dbReference type="EMBL" id="FONZ01000002">
    <property type="protein sequence ID" value="SFF05437.1"/>
    <property type="molecule type" value="Genomic_DNA"/>
</dbReference>
<evidence type="ECO:0000259" key="1">
    <source>
        <dbReference type="Pfam" id="PF04248"/>
    </source>
</evidence>
<protein>
    <submittedName>
        <fullName evidence="2">Nucleotidyltransferase</fullName>
    </submittedName>
</protein>
<dbReference type="PANTHER" id="PTHR34310">
    <property type="entry name" value="DUF427 DOMAIN PROTEIN (AFU_ORTHOLOGUE AFUA_3G02220)"/>
    <property type="match status" value="1"/>
</dbReference>
<keyword evidence="2" id="KW-0808">Transferase</keyword>
<gene>
    <name evidence="2" type="ORF">SAMN04488035_1358</name>
</gene>
<evidence type="ECO:0000313" key="2">
    <source>
        <dbReference type="EMBL" id="SFF05437.1"/>
    </source>
</evidence>
<accession>A0A1I2FL40</accession>
<organism evidence="2 3">
    <name type="scientific">Flavimobilis marinus</name>
    <dbReference type="NCBI Taxonomy" id="285351"/>
    <lineage>
        <taxon>Bacteria</taxon>
        <taxon>Bacillati</taxon>
        <taxon>Actinomycetota</taxon>
        <taxon>Actinomycetes</taxon>
        <taxon>Micrococcales</taxon>
        <taxon>Jonesiaceae</taxon>
        <taxon>Flavimobilis</taxon>
    </lineage>
</organism>
<dbReference type="PANTHER" id="PTHR34310:SF5">
    <property type="entry name" value="DUF427 DOMAIN PROTEIN (AFU_ORTHOLOGUE AFUA_3G02220)"/>
    <property type="match status" value="1"/>
</dbReference>
<dbReference type="InterPro" id="IPR007361">
    <property type="entry name" value="DUF427"/>
</dbReference>
<sequence>MGPAMRATWNGTVIAESDHTVVVEGNHYFPKESVSWELLEPSATRTTCPWKGQAHYWSVKDAGDSGQDVAWSYPEPSAAAKQITEHVAFWRGVQVV</sequence>
<keyword evidence="3" id="KW-1185">Reference proteome</keyword>
<reference evidence="3" key="1">
    <citation type="submission" date="2016-10" db="EMBL/GenBank/DDBJ databases">
        <authorList>
            <person name="Varghese N."/>
            <person name="Submissions S."/>
        </authorList>
    </citation>
    <scope>NUCLEOTIDE SEQUENCE [LARGE SCALE GENOMIC DNA]</scope>
    <source>
        <strain evidence="3">DSM 19083</strain>
    </source>
</reference>
<dbReference type="Pfam" id="PF04248">
    <property type="entry name" value="NTP_transf_9"/>
    <property type="match status" value="1"/>
</dbReference>
<dbReference type="Gene3D" id="2.170.150.40">
    <property type="entry name" value="Domain of unknown function (DUF427)"/>
    <property type="match status" value="1"/>
</dbReference>
<dbReference type="InterPro" id="IPR038694">
    <property type="entry name" value="DUF427_sf"/>
</dbReference>
<dbReference type="Proteomes" id="UP000198520">
    <property type="component" value="Unassembled WGS sequence"/>
</dbReference>
<dbReference type="AlphaFoldDB" id="A0A1I2FL40"/>
<feature type="domain" description="DUF427" evidence="1">
    <location>
        <begin position="5"/>
        <end position="91"/>
    </location>
</feature>
<proteinExistence type="predicted"/>
<evidence type="ECO:0000313" key="3">
    <source>
        <dbReference type="Proteomes" id="UP000198520"/>
    </source>
</evidence>
<name>A0A1I2FL40_9MICO</name>
<dbReference type="GO" id="GO:0016740">
    <property type="term" value="F:transferase activity"/>
    <property type="evidence" value="ECO:0007669"/>
    <property type="project" value="UniProtKB-KW"/>
</dbReference>